<keyword evidence="3" id="KW-0503">Monooxygenase</keyword>
<dbReference type="Proteomes" id="UP001148125">
    <property type="component" value="Unassembled WGS sequence"/>
</dbReference>
<dbReference type="PANTHER" id="PTHR43476">
    <property type="entry name" value="3-(3-HYDROXY-PHENYL)PROPIONATE/3-HYDROXYCINNAMIC ACID HYDROXYLASE"/>
    <property type="match status" value="1"/>
</dbReference>
<dbReference type="PANTHER" id="PTHR43476:SF5">
    <property type="entry name" value="FAD-DEPENDENT MONOOXYGENASE"/>
    <property type="match status" value="1"/>
</dbReference>
<dbReference type="InterPro" id="IPR002938">
    <property type="entry name" value="FAD-bd"/>
</dbReference>
<accession>A0ABT5VBT6</accession>
<evidence type="ECO:0000313" key="3">
    <source>
        <dbReference type="EMBL" id="MDE5412740.1"/>
    </source>
</evidence>
<organism evidence="3 4">
    <name type="scientific">Alkalihalobacterium chitinilyticum</name>
    <dbReference type="NCBI Taxonomy" id="2980103"/>
    <lineage>
        <taxon>Bacteria</taxon>
        <taxon>Bacillati</taxon>
        <taxon>Bacillota</taxon>
        <taxon>Bacilli</taxon>
        <taxon>Bacillales</taxon>
        <taxon>Bacillaceae</taxon>
        <taxon>Alkalihalobacterium</taxon>
    </lineage>
</organism>
<proteinExistence type="predicted"/>
<feature type="domain" description="FAD-binding" evidence="2">
    <location>
        <begin position="2"/>
        <end position="342"/>
    </location>
</feature>
<dbReference type="Gene3D" id="3.50.50.60">
    <property type="entry name" value="FAD/NAD(P)-binding domain"/>
    <property type="match status" value="1"/>
</dbReference>
<protein>
    <submittedName>
        <fullName evidence="3">FAD-dependent monooxygenase</fullName>
    </submittedName>
</protein>
<keyword evidence="1" id="KW-0560">Oxidoreductase</keyword>
<keyword evidence="4" id="KW-1185">Reference proteome</keyword>
<dbReference type="GO" id="GO:0004497">
    <property type="term" value="F:monooxygenase activity"/>
    <property type="evidence" value="ECO:0007669"/>
    <property type="project" value="UniProtKB-KW"/>
</dbReference>
<sequence length="432" mass="49626">MNVFISGGGIAGLTLALKLLQNNINVTVVEKNAKPSPKYKGELLQPKSIEILSHLGLGDQLLKYGEKIEQMIVKEIEPTHQVKYAKWDYRILDHSFNYAMMIPHEKLKEILLDACHQLNDHFYFGDTKFITLEPEGTGLKQVAVIEQAGEEKRIPSDFFVGAEGRMSPVRQTLGIGLKRKKYNHHFLTVSFPKPSQLKEATIITKGDQLLGVFPLPNDLVRTVLLIKSGEYKQLLRSGLDTLHQRYIDLMPAMDGFVQSVDSFKKIQLMIPVNHHAETYVFENTAIIGDAAHSVHPIAGEGMNLAIQDSDVLGELLTWMDRTNQLDPTLLRWFERVRRPRVEYISNLSHLSALVYSYDFALWRKFRMQVLQRIEKNSYLHFKQILNISGLGAWKENMFDRLMQAGFPLAQHLGPSFNQKEHFYTKEDDYPWY</sequence>
<dbReference type="SUPFAM" id="SSF51905">
    <property type="entry name" value="FAD/NAD(P)-binding domain"/>
    <property type="match status" value="1"/>
</dbReference>
<gene>
    <name evidence="3" type="ORF">N7Z68_05035</name>
</gene>
<dbReference type="RefSeq" id="WP_275117381.1">
    <property type="nucleotide sequence ID" value="NZ_JAOTPO010000003.1"/>
</dbReference>
<comment type="caution">
    <text evidence="3">The sequence shown here is derived from an EMBL/GenBank/DDBJ whole genome shotgun (WGS) entry which is preliminary data.</text>
</comment>
<dbReference type="EMBL" id="JAOTPO010000003">
    <property type="protein sequence ID" value="MDE5412740.1"/>
    <property type="molecule type" value="Genomic_DNA"/>
</dbReference>
<dbReference type="InterPro" id="IPR050631">
    <property type="entry name" value="PheA/TfdB_FAD_monoxygenase"/>
</dbReference>
<dbReference type="Gene3D" id="3.30.70.2450">
    <property type="match status" value="1"/>
</dbReference>
<dbReference type="InterPro" id="IPR036188">
    <property type="entry name" value="FAD/NAD-bd_sf"/>
</dbReference>
<name>A0ABT5VBT6_9BACI</name>
<evidence type="ECO:0000259" key="2">
    <source>
        <dbReference type="Pfam" id="PF01494"/>
    </source>
</evidence>
<dbReference type="Pfam" id="PF01494">
    <property type="entry name" value="FAD_binding_3"/>
    <property type="match status" value="1"/>
</dbReference>
<evidence type="ECO:0000313" key="4">
    <source>
        <dbReference type="Proteomes" id="UP001148125"/>
    </source>
</evidence>
<dbReference type="PRINTS" id="PR00420">
    <property type="entry name" value="RNGMNOXGNASE"/>
</dbReference>
<reference evidence="3" key="1">
    <citation type="submission" date="2024-05" db="EMBL/GenBank/DDBJ databases">
        <title>Alkalihalobacillus sp. strain MEB203 novel alkaliphilic bacterium from Lonar Lake, India.</title>
        <authorList>
            <person name="Joshi A."/>
            <person name="Thite S."/>
            <person name="Mengade P."/>
        </authorList>
    </citation>
    <scope>NUCLEOTIDE SEQUENCE</scope>
    <source>
        <strain evidence="3">MEB 203</strain>
    </source>
</reference>
<evidence type="ECO:0000256" key="1">
    <source>
        <dbReference type="ARBA" id="ARBA00023002"/>
    </source>
</evidence>